<evidence type="ECO:0000313" key="3">
    <source>
        <dbReference type="Proteomes" id="UP000027987"/>
    </source>
</evidence>
<sequence>MISGGRVPEQQTLGSWRGVSLDIAAWDGVAAEVDLSFACMFTRERDGGPRGGLAHLDHALSGMLLRARDEGVFQGTSMETLLISQPPASIAARAVMVIGMGEPSAWLPAVTAGAVATAVRAAMQLGVASAAFAPSLLDAGLAPGETAGAGPEMMKAVTRAIDAQASMATYGLVPTPSLRRWVFDVGAAGYAAAAEAFQATLAQLKAG</sequence>
<gene>
    <name evidence="2" type="ORF">HY57_01125</name>
</gene>
<dbReference type="Proteomes" id="UP000027987">
    <property type="component" value="Chromosome"/>
</dbReference>
<dbReference type="EMBL" id="CP008884">
    <property type="protein sequence ID" value="AIF45965.1"/>
    <property type="molecule type" value="Genomic_DNA"/>
</dbReference>
<evidence type="ECO:0000259" key="1">
    <source>
        <dbReference type="Pfam" id="PF02789"/>
    </source>
</evidence>
<dbReference type="SUPFAM" id="SSF52949">
    <property type="entry name" value="Macro domain-like"/>
    <property type="match status" value="1"/>
</dbReference>
<dbReference type="GO" id="GO:0006508">
    <property type="term" value="P:proteolysis"/>
    <property type="evidence" value="ECO:0007669"/>
    <property type="project" value="InterPro"/>
</dbReference>
<keyword evidence="3" id="KW-1185">Reference proteome</keyword>
<organism evidence="2 3">
    <name type="scientific">Dyella japonica A8</name>
    <dbReference type="NCBI Taxonomy" id="1217721"/>
    <lineage>
        <taxon>Bacteria</taxon>
        <taxon>Pseudomonadati</taxon>
        <taxon>Pseudomonadota</taxon>
        <taxon>Gammaproteobacteria</taxon>
        <taxon>Lysobacterales</taxon>
        <taxon>Rhodanobacteraceae</taxon>
        <taxon>Dyella</taxon>
    </lineage>
</organism>
<dbReference type="PATRIC" id="fig|1217721.7.peg.235"/>
<dbReference type="Pfam" id="PF02789">
    <property type="entry name" value="Peptidase_M17_N"/>
    <property type="match status" value="1"/>
</dbReference>
<protein>
    <submittedName>
        <fullName evidence="2">Peptidase M17, leucyl aminopeptidase-like protein</fullName>
    </submittedName>
</protein>
<dbReference type="InterPro" id="IPR043472">
    <property type="entry name" value="Macro_dom-like"/>
</dbReference>
<evidence type="ECO:0000313" key="2">
    <source>
        <dbReference type="EMBL" id="AIF45965.1"/>
    </source>
</evidence>
<dbReference type="GO" id="GO:0070006">
    <property type="term" value="F:metalloaminopeptidase activity"/>
    <property type="evidence" value="ECO:0007669"/>
    <property type="project" value="InterPro"/>
</dbReference>
<accession>A0A075JWQ2</accession>
<dbReference type="KEGG" id="dja:HY57_01125"/>
<keyword evidence="2" id="KW-0031">Aminopeptidase</keyword>
<dbReference type="STRING" id="1217721.HY57_01125"/>
<dbReference type="Gene3D" id="3.40.220.10">
    <property type="entry name" value="Leucine Aminopeptidase, subunit E, domain 1"/>
    <property type="match status" value="1"/>
</dbReference>
<feature type="domain" description="Peptidase M17 leucyl aminopeptidase N-terminal" evidence="1">
    <location>
        <begin position="54"/>
        <end position="135"/>
    </location>
</feature>
<name>A0A075JWQ2_9GAMM</name>
<dbReference type="AlphaFoldDB" id="A0A075JWQ2"/>
<dbReference type="InterPro" id="IPR008283">
    <property type="entry name" value="Peptidase_M17_N"/>
</dbReference>
<dbReference type="HOGENOM" id="CLU_1324669_0_0_6"/>
<keyword evidence="2" id="KW-0645">Protease</keyword>
<keyword evidence="2" id="KW-0378">Hydrolase</keyword>
<proteinExistence type="predicted"/>
<reference evidence="2 3" key="1">
    <citation type="submission" date="2014-07" db="EMBL/GenBank/DDBJ databases">
        <title>Complete Genome Sequence of Dyella japonica Strain A8 Isolated from Malaysian Tropical Soil.</title>
        <authorList>
            <person name="Hui R.K.H."/>
            <person name="Chen J.-W."/>
            <person name="Chan K.-G."/>
            <person name="Leung F.C.C."/>
        </authorList>
    </citation>
    <scope>NUCLEOTIDE SEQUENCE [LARGE SCALE GENOMIC DNA]</scope>
    <source>
        <strain evidence="2 3">A8</strain>
    </source>
</reference>